<dbReference type="RefSeq" id="WP_189247289.1">
    <property type="nucleotide sequence ID" value="NZ_BMQJ01000007.1"/>
</dbReference>
<feature type="region of interest" description="Disordered" evidence="1">
    <location>
        <begin position="382"/>
        <end position="436"/>
    </location>
</feature>
<organism evidence="2 3">
    <name type="scientific">Streptosporangium pseudovulgare</name>
    <dbReference type="NCBI Taxonomy" id="35765"/>
    <lineage>
        <taxon>Bacteria</taxon>
        <taxon>Bacillati</taxon>
        <taxon>Actinomycetota</taxon>
        <taxon>Actinomycetes</taxon>
        <taxon>Streptosporangiales</taxon>
        <taxon>Streptosporangiaceae</taxon>
        <taxon>Streptosporangium</taxon>
    </lineage>
</organism>
<protein>
    <submittedName>
        <fullName evidence="2">Uncharacterized protein</fullName>
    </submittedName>
</protein>
<reference evidence="3" key="1">
    <citation type="journal article" date="2019" name="Int. J. Syst. Evol. Microbiol.">
        <title>The Global Catalogue of Microorganisms (GCM) 10K type strain sequencing project: providing services to taxonomists for standard genome sequencing and annotation.</title>
        <authorList>
            <consortium name="The Broad Institute Genomics Platform"/>
            <consortium name="The Broad Institute Genome Sequencing Center for Infectious Disease"/>
            <person name="Wu L."/>
            <person name="Ma J."/>
        </authorList>
    </citation>
    <scope>NUCLEOTIDE SEQUENCE [LARGE SCALE GENOMIC DNA]</scope>
    <source>
        <strain evidence="3">JCM 3115</strain>
    </source>
</reference>
<feature type="compositionally biased region" description="Basic and acidic residues" evidence="1">
    <location>
        <begin position="425"/>
        <end position="436"/>
    </location>
</feature>
<name>A0ABQ2QWF0_9ACTN</name>
<proteinExistence type="predicted"/>
<dbReference type="Proteomes" id="UP000611554">
    <property type="component" value="Unassembled WGS sequence"/>
</dbReference>
<evidence type="ECO:0000313" key="3">
    <source>
        <dbReference type="Proteomes" id="UP000611554"/>
    </source>
</evidence>
<evidence type="ECO:0000256" key="1">
    <source>
        <dbReference type="SAM" id="MobiDB-lite"/>
    </source>
</evidence>
<evidence type="ECO:0000313" key="2">
    <source>
        <dbReference type="EMBL" id="GGP99785.1"/>
    </source>
</evidence>
<gene>
    <name evidence="2" type="ORF">GCM10010140_32310</name>
</gene>
<comment type="caution">
    <text evidence="2">The sequence shown here is derived from an EMBL/GenBank/DDBJ whole genome shotgun (WGS) entry which is preliminary data.</text>
</comment>
<feature type="compositionally biased region" description="Basic and acidic residues" evidence="1">
    <location>
        <begin position="386"/>
        <end position="418"/>
    </location>
</feature>
<sequence>MIELTSGDLEEVLTLVTGQQEETPGEILHVARREQPSLVATLLSAWEREGRDLGPALSHELRQQRARTDFYRGLQAGLGRAWPEAVPLKGLEVADRYPDALVRYMNDLDYWFPQRDRLWEAAGLLLADGWSMHTATFMLAGGDLQFLLSLRRLPEDPYALPYGIELSTTPLVGDRIGVPVRTALPALCADPVVKNLVALLFERFEQPYRARDLVDAAVLLTGAPRRLLASCALAVHELALWPEYAELAALLEESPFTVPRLPGDERALVRASRMWRRATAASGLRRPFGLAVTALQNGMVNGSAGMFGRRAWDAVSRRMSPRAALDAGLPLFALPVEGDDHRAEGLTLIERGGVLWAHTPVGGFVLVHGDEIDEELLAGAKVAGGMREEPQEERAAGGMREEPQEERAAGGMREEPQGERAAGGGREEPQGKEDRG</sequence>
<keyword evidence="3" id="KW-1185">Reference proteome</keyword>
<dbReference type="EMBL" id="BMQJ01000007">
    <property type="protein sequence ID" value="GGP99785.1"/>
    <property type="molecule type" value="Genomic_DNA"/>
</dbReference>
<accession>A0ABQ2QWF0</accession>